<dbReference type="AlphaFoldDB" id="A0A3M7QYT4"/>
<evidence type="ECO:0000313" key="2">
    <source>
        <dbReference type="Proteomes" id="UP000276133"/>
    </source>
</evidence>
<proteinExistence type="predicted"/>
<sequence length="101" mass="11699">MNLTESTTPIFSLLGNSSSWQLRTANIEDFEICDHKKKNRQTSELEKKLPIKYATKSKLAVTYFWRFTSLGLSERYEPSFQPACLTSPIKSTPNFRVMSRM</sequence>
<comment type="caution">
    <text evidence="1">The sequence shown here is derived from an EMBL/GenBank/DDBJ whole genome shotgun (WGS) entry which is preliminary data.</text>
</comment>
<protein>
    <submittedName>
        <fullName evidence="1">Uncharacterized protein</fullName>
    </submittedName>
</protein>
<keyword evidence="2" id="KW-1185">Reference proteome</keyword>
<name>A0A3M7QYT4_BRAPC</name>
<evidence type="ECO:0000313" key="1">
    <source>
        <dbReference type="EMBL" id="RNA16379.1"/>
    </source>
</evidence>
<accession>A0A3M7QYT4</accession>
<dbReference type="Proteomes" id="UP000276133">
    <property type="component" value="Unassembled WGS sequence"/>
</dbReference>
<reference evidence="1 2" key="1">
    <citation type="journal article" date="2018" name="Sci. Rep.">
        <title>Genomic signatures of local adaptation to the degree of environmental predictability in rotifers.</title>
        <authorList>
            <person name="Franch-Gras L."/>
            <person name="Hahn C."/>
            <person name="Garcia-Roger E.M."/>
            <person name="Carmona M.J."/>
            <person name="Serra M."/>
            <person name="Gomez A."/>
        </authorList>
    </citation>
    <scope>NUCLEOTIDE SEQUENCE [LARGE SCALE GENOMIC DNA]</scope>
    <source>
        <strain evidence="1">HYR1</strain>
    </source>
</reference>
<organism evidence="1 2">
    <name type="scientific">Brachionus plicatilis</name>
    <name type="common">Marine rotifer</name>
    <name type="synonym">Brachionus muelleri</name>
    <dbReference type="NCBI Taxonomy" id="10195"/>
    <lineage>
        <taxon>Eukaryota</taxon>
        <taxon>Metazoa</taxon>
        <taxon>Spiralia</taxon>
        <taxon>Gnathifera</taxon>
        <taxon>Rotifera</taxon>
        <taxon>Eurotatoria</taxon>
        <taxon>Monogononta</taxon>
        <taxon>Pseudotrocha</taxon>
        <taxon>Ploima</taxon>
        <taxon>Brachionidae</taxon>
        <taxon>Brachionus</taxon>
    </lineage>
</organism>
<dbReference type="EMBL" id="REGN01004716">
    <property type="protein sequence ID" value="RNA16379.1"/>
    <property type="molecule type" value="Genomic_DNA"/>
</dbReference>
<gene>
    <name evidence="1" type="ORF">BpHYR1_032745</name>
</gene>